<gene>
    <name evidence="1" type="ORF">ACD_2C00180G0001</name>
</gene>
<accession>K2G2H9</accession>
<reference evidence="1" key="1">
    <citation type="journal article" date="2012" name="Science">
        <title>Fermentation, hydrogen, and sulfur metabolism in multiple uncultivated bacterial phyla.</title>
        <authorList>
            <person name="Wrighton K.C."/>
            <person name="Thomas B.C."/>
            <person name="Sharon I."/>
            <person name="Miller C.S."/>
            <person name="Castelle C.J."/>
            <person name="VerBerkmoes N.C."/>
            <person name="Wilkins M.J."/>
            <person name="Hettich R.L."/>
            <person name="Lipton M.S."/>
            <person name="Williams K.H."/>
            <person name="Long P.E."/>
            <person name="Banfield J.F."/>
        </authorList>
    </citation>
    <scope>NUCLEOTIDE SEQUENCE [LARGE SCALE GENOMIC DNA]</scope>
</reference>
<protein>
    <submittedName>
        <fullName evidence="1">Uncharacterized protein</fullName>
    </submittedName>
</protein>
<organism evidence="1">
    <name type="scientific">uncultured bacterium</name>
    <name type="common">gcode 4</name>
    <dbReference type="NCBI Taxonomy" id="1234023"/>
    <lineage>
        <taxon>Bacteria</taxon>
        <taxon>environmental samples</taxon>
    </lineage>
</organism>
<evidence type="ECO:0000313" key="1">
    <source>
        <dbReference type="EMBL" id="EKE29408.1"/>
    </source>
</evidence>
<dbReference type="AlphaFoldDB" id="K2G2H9"/>
<comment type="caution">
    <text evidence="1">The sequence shown here is derived from an EMBL/GenBank/DDBJ whole genome shotgun (WGS) entry which is preliminary data.</text>
</comment>
<dbReference type="EMBL" id="AMFJ01000180">
    <property type="protein sequence ID" value="EKE29408.1"/>
    <property type="molecule type" value="Genomic_DNA"/>
</dbReference>
<sequence>MYEVFGVSHPTQNRLDHTTRSMLHFIDAVAQLLSVQALICEADGVQDQFNSMTKYHFQISFEFTDAVIPPLVTQLRLSVKVGGILSATTAVVVKPRDPTLEFKLAKMSSAAKNNIYDVEGLNPITENIFAHATRLTLHFIAAESQLLSVQALTWTAVGVQDQFGKAR</sequence>
<name>K2G2H9_9BACT</name>
<proteinExistence type="predicted"/>